<feature type="transmembrane region" description="Helical" evidence="9">
    <location>
        <begin position="492"/>
        <end position="514"/>
    </location>
</feature>
<evidence type="ECO:0000256" key="9">
    <source>
        <dbReference type="SAM" id="Phobius"/>
    </source>
</evidence>
<dbReference type="Pfam" id="PF01494">
    <property type="entry name" value="FAD_binding_3"/>
    <property type="match status" value="1"/>
</dbReference>
<keyword evidence="6 9" id="KW-1133">Transmembrane helix</keyword>
<feature type="transmembrane region" description="Helical" evidence="9">
    <location>
        <begin position="650"/>
        <end position="672"/>
    </location>
</feature>
<dbReference type="GO" id="GO:0071949">
    <property type="term" value="F:FAD binding"/>
    <property type="evidence" value="ECO:0007669"/>
    <property type="project" value="InterPro"/>
</dbReference>
<organism evidence="11 12">
    <name type="scientific">Penicillium brasilianum</name>
    <dbReference type="NCBI Taxonomy" id="104259"/>
    <lineage>
        <taxon>Eukaryota</taxon>
        <taxon>Fungi</taxon>
        <taxon>Dikarya</taxon>
        <taxon>Ascomycota</taxon>
        <taxon>Pezizomycotina</taxon>
        <taxon>Eurotiomycetes</taxon>
        <taxon>Eurotiomycetidae</taxon>
        <taxon>Eurotiales</taxon>
        <taxon>Aspergillaceae</taxon>
        <taxon>Penicillium</taxon>
    </lineage>
</organism>
<evidence type="ECO:0000256" key="1">
    <source>
        <dbReference type="ARBA" id="ARBA00004370"/>
    </source>
</evidence>
<keyword evidence="3" id="KW-0285">Flavoprotein</keyword>
<feature type="domain" description="FAD-binding" evidence="10">
    <location>
        <begin position="20"/>
        <end position="355"/>
    </location>
</feature>
<reference evidence="12" key="1">
    <citation type="submission" date="2015-09" db="EMBL/GenBank/DDBJ databases">
        <authorList>
            <person name="Fill T.P."/>
            <person name="Baretta J.F."/>
            <person name="de Almeida L.G."/>
            <person name="Rocha M."/>
            <person name="de Souza D.H."/>
            <person name="Malavazi I."/>
            <person name="Cerdeira L.T."/>
            <person name="Hong H."/>
            <person name="Samborskyy M."/>
            <person name="de Vasconcelos A.T."/>
            <person name="Leadlay P."/>
            <person name="Rodrigues-Filho E."/>
        </authorList>
    </citation>
    <scope>NUCLEOTIDE SEQUENCE [LARGE SCALE GENOMIC DNA]</scope>
    <source>
        <strain evidence="12">LaBioMMi 136</strain>
    </source>
</reference>
<comment type="caution">
    <text evidence="11">The sequence shown here is derived from an EMBL/GenBank/DDBJ whole genome shotgun (WGS) entry which is preliminary data.</text>
</comment>
<evidence type="ECO:0000256" key="8">
    <source>
        <dbReference type="ARBA" id="ARBA00023136"/>
    </source>
</evidence>
<evidence type="ECO:0000256" key="6">
    <source>
        <dbReference type="ARBA" id="ARBA00022989"/>
    </source>
</evidence>
<keyword evidence="8 9" id="KW-0472">Membrane</keyword>
<gene>
    <name evidence="11" type="ORF">PEBR_43343</name>
</gene>
<feature type="transmembrane region" description="Helical" evidence="9">
    <location>
        <begin position="723"/>
        <end position="747"/>
    </location>
</feature>
<keyword evidence="7" id="KW-0560">Oxidoreductase</keyword>
<evidence type="ECO:0000256" key="5">
    <source>
        <dbReference type="ARBA" id="ARBA00022827"/>
    </source>
</evidence>
<dbReference type="Proteomes" id="UP000190744">
    <property type="component" value="Unassembled WGS sequence"/>
</dbReference>
<dbReference type="AlphaFoldDB" id="A0A1S9R8L1"/>
<feature type="transmembrane region" description="Helical" evidence="9">
    <location>
        <begin position="459"/>
        <end position="480"/>
    </location>
</feature>
<evidence type="ECO:0000256" key="4">
    <source>
        <dbReference type="ARBA" id="ARBA00022692"/>
    </source>
</evidence>
<dbReference type="GO" id="GO:0016020">
    <property type="term" value="C:membrane"/>
    <property type="evidence" value="ECO:0007669"/>
    <property type="project" value="UniProtKB-SubCell"/>
</dbReference>
<evidence type="ECO:0000256" key="7">
    <source>
        <dbReference type="ARBA" id="ARBA00023002"/>
    </source>
</evidence>
<dbReference type="PRINTS" id="PR00420">
    <property type="entry name" value="RNGMNOXGNASE"/>
</dbReference>
<feature type="transmembrane region" description="Helical" evidence="9">
    <location>
        <begin position="613"/>
        <end position="629"/>
    </location>
</feature>
<dbReference type="PANTHER" id="PTHR47356:SF2">
    <property type="entry name" value="FAD-BINDING DOMAIN-CONTAINING PROTEIN-RELATED"/>
    <property type="match status" value="1"/>
</dbReference>
<sequence>MRLLDVDQPSSLSQKIISKFRVVIVGGSVAGLTLANILERYKIDYVVVEKHATIAPQLGASIATLPHGARILDQLGLFSRVEDVSMPVDDNENFGPGGVALGPTEPLGDFLEELLGYRMRFMDRQQILQVLFDGIQDRSKILTNGESVKIMELEDGVQVALKDGSIIHGDLLVGADGVHSRMRGEIWRIAGSETSDYPVSELSRSIQCQYKCMFGISKRVQGIPDKKSFKCYHKGRSYLCSSGQDGKLYWFVFVKTPEITVHTIIPRYTTQDAEDLAAEIADDPLFQDVTFKDLYKNRMSCVLVPLEEFVLETCFYKRAILIGDSFHKMNPLLGHGGNSAMESAGLLADLLKGTLDKNPHPDNDIVKQIFLKFQEERRPRTTHLMETTKRVQQMEILESPILEFLQLKFFGQLGGEYLGPQLAVSSTSAHTLKYLPKTYRRGVVPLDEEIKANPHDRPAIATALWMGVMLLIALCGRLLSRYLGLVPSPHSAVPAALANYLFVTAVSINGLWIVESYRSNLLFSPLFSAIPFIIASTAFGGQMILPIYFALHIYFTRKRSFYHPFPRAINPWAARALPVALLITYIPSIFQILVPSRWDGREYLPKSAWGHSMVHIALPITLHIGKLFYQIGATKLTVGQLLYSTRDMKYLSRFFGMILVLSSTAHLVLISRLISYADFTAFKAITAPSLELVQLVSLTASIVAWCCFTIWDMRRVNLTTHSPLVVLFGRFIACILIGPGAVLAALWQWRDRELEHGRKPEID</sequence>
<evidence type="ECO:0000313" key="11">
    <source>
        <dbReference type="EMBL" id="OOQ81832.1"/>
    </source>
</evidence>
<evidence type="ECO:0000313" key="12">
    <source>
        <dbReference type="Proteomes" id="UP000190744"/>
    </source>
</evidence>
<name>A0A1S9R8L1_PENBI</name>
<dbReference type="SUPFAM" id="SSF51905">
    <property type="entry name" value="FAD/NAD(P)-binding domain"/>
    <property type="match status" value="1"/>
</dbReference>
<comment type="similarity">
    <text evidence="2">Belongs to the paxM FAD-dependent monooxygenase family.</text>
</comment>
<keyword evidence="5" id="KW-0274">FAD</keyword>
<dbReference type="PANTHER" id="PTHR47356">
    <property type="entry name" value="FAD-DEPENDENT MONOOXYGENASE ASQG-RELATED"/>
    <property type="match status" value="1"/>
</dbReference>
<evidence type="ECO:0000256" key="3">
    <source>
        <dbReference type="ARBA" id="ARBA00022630"/>
    </source>
</evidence>
<feature type="transmembrane region" description="Helical" evidence="9">
    <location>
        <begin position="692"/>
        <end position="711"/>
    </location>
</feature>
<feature type="transmembrane region" description="Helical" evidence="9">
    <location>
        <begin position="526"/>
        <end position="551"/>
    </location>
</feature>
<accession>A0A1S9R8L1</accession>
<dbReference type="EMBL" id="LJBN01000238">
    <property type="protein sequence ID" value="OOQ81832.1"/>
    <property type="molecule type" value="Genomic_DNA"/>
</dbReference>
<dbReference type="GO" id="GO:0004497">
    <property type="term" value="F:monooxygenase activity"/>
    <property type="evidence" value="ECO:0007669"/>
    <property type="project" value="InterPro"/>
</dbReference>
<dbReference type="InterPro" id="IPR050562">
    <property type="entry name" value="FAD_mOase_fung"/>
</dbReference>
<dbReference type="InterPro" id="IPR002938">
    <property type="entry name" value="FAD-bd"/>
</dbReference>
<protein>
    <recommendedName>
        <fullName evidence="10">FAD-binding domain-containing protein</fullName>
    </recommendedName>
</protein>
<dbReference type="InterPro" id="IPR036188">
    <property type="entry name" value="FAD/NAD-bd_sf"/>
</dbReference>
<keyword evidence="4 9" id="KW-0812">Transmembrane</keyword>
<dbReference type="Gene3D" id="3.50.50.60">
    <property type="entry name" value="FAD/NAD(P)-binding domain"/>
    <property type="match status" value="1"/>
</dbReference>
<comment type="subcellular location">
    <subcellularLocation>
        <location evidence="1">Membrane</location>
    </subcellularLocation>
</comment>
<evidence type="ECO:0000256" key="2">
    <source>
        <dbReference type="ARBA" id="ARBA00007992"/>
    </source>
</evidence>
<feature type="transmembrane region" description="Helical" evidence="9">
    <location>
        <begin position="572"/>
        <end position="593"/>
    </location>
</feature>
<evidence type="ECO:0000259" key="10">
    <source>
        <dbReference type="Pfam" id="PF01494"/>
    </source>
</evidence>
<proteinExistence type="inferred from homology"/>